<dbReference type="Gene3D" id="3.30.450.90">
    <property type="match status" value="1"/>
</dbReference>
<dbReference type="AlphaFoldDB" id="A0A1F5ZT88"/>
<dbReference type="NCBIfam" id="TIGR01420">
    <property type="entry name" value="pilT_fam"/>
    <property type="match status" value="1"/>
</dbReference>
<dbReference type="EMBL" id="MFJL01000022">
    <property type="protein sequence ID" value="OGG15583.1"/>
    <property type="molecule type" value="Genomic_DNA"/>
</dbReference>
<dbReference type="PANTHER" id="PTHR30486:SF16">
    <property type="entry name" value="TWITCHING MOTILITY PROTEIN PILT"/>
    <property type="match status" value="1"/>
</dbReference>
<evidence type="ECO:0000256" key="1">
    <source>
        <dbReference type="ARBA" id="ARBA00006611"/>
    </source>
</evidence>
<evidence type="ECO:0000313" key="3">
    <source>
        <dbReference type="EMBL" id="OGG15583.1"/>
    </source>
</evidence>
<dbReference type="SUPFAM" id="SSF52540">
    <property type="entry name" value="P-loop containing nucleoside triphosphate hydrolases"/>
    <property type="match status" value="1"/>
</dbReference>
<proteinExistence type="inferred from homology"/>
<protein>
    <recommendedName>
        <fullName evidence="2">Bacterial type II secretion system protein E domain-containing protein</fullName>
    </recommendedName>
</protein>
<dbReference type="GO" id="GO:0005524">
    <property type="term" value="F:ATP binding"/>
    <property type="evidence" value="ECO:0007669"/>
    <property type="project" value="InterPro"/>
</dbReference>
<reference evidence="3 4" key="1">
    <citation type="journal article" date="2016" name="Nat. Commun.">
        <title>Thousands of microbial genomes shed light on interconnected biogeochemical processes in an aquifer system.</title>
        <authorList>
            <person name="Anantharaman K."/>
            <person name="Brown C.T."/>
            <person name="Hug L.A."/>
            <person name="Sharon I."/>
            <person name="Castelle C.J."/>
            <person name="Probst A.J."/>
            <person name="Thomas B.C."/>
            <person name="Singh A."/>
            <person name="Wilkins M.J."/>
            <person name="Karaoz U."/>
            <person name="Brodie E.L."/>
            <person name="Williams K.H."/>
            <person name="Hubbard S.S."/>
            <person name="Banfield J.F."/>
        </authorList>
    </citation>
    <scope>NUCLEOTIDE SEQUENCE [LARGE SCALE GENOMIC DNA]</scope>
</reference>
<evidence type="ECO:0000313" key="4">
    <source>
        <dbReference type="Proteomes" id="UP000176923"/>
    </source>
</evidence>
<comment type="similarity">
    <text evidence="1">Belongs to the GSP E family.</text>
</comment>
<dbReference type="InterPro" id="IPR050921">
    <property type="entry name" value="T4SS_GSP_E_ATPase"/>
</dbReference>
<dbReference type="Proteomes" id="UP000176923">
    <property type="component" value="Unassembled WGS sequence"/>
</dbReference>
<gene>
    <name evidence="3" type="ORF">A3D77_02705</name>
</gene>
<accession>A0A1F5ZT88</accession>
<comment type="caution">
    <text evidence="3">The sequence shown here is derived from an EMBL/GenBank/DDBJ whole genome shotgun (WGS) entry which is preliminary data.</text>
</comment>
<dbReference type="PANTHER" id="PTHR30486">
    <property type="entry name" value="TWITCHING MOTILITY PROTEIN PILT"/>
    <property type="match status" value="1"/>
</dbReference>
<sequence length="356" mass="39823">MTIQELLILTNVREASDLHLIPGHSPAVRINGELRQLNTFPELTSKEVEQMTYSLLNPVQKEVLLSNKEIDFSTVVTIESGEQIRFRSNAYYERGVIALAFRLIPGKIKSIEELGLPYLLHDFVKLKSGFVLLTGASGQGKSTTLASLINEINQSRSVHIVTVEDPIEYVFPKAKAIVSQRELEQDTHSWNNALRAMLREDPDVAYIGEMRDRETVSAALTLAETGHLVFSTIHTNSASQSVDRIVDMFPGNQQQQIRMQLSMVLSGVITQRLIPNLMGTRSPAYEIMLASQSIKSIIREGKTHLIDNTIQTSGEMGMKLFEDSLKGLIDGNVISLETALSYAFRPDRLLELTKKR</sequence>
<dbReference type="InterPro" id="IPR006321">
    <property type="entry name" value="PilT/PilU"/>
</dbReference>
<dbReference type="CDD" id="cd01131">
    <property type="entry name" value="PilT"/>
    <property type="match status" value="1"/>
</dbReference>
<name>A0A1F5ZT88_9BACT</name>
<dbReference type="GO" id="GO:0016887">
    <property type="term" value="F:ATP hydrolysis activity"/>
    <property type="evidence" value="ECO:0007669"/>
    <property type="project" value="InterPro"/>
</dbReference>
<dbReference type="InterPro" id="IPR001482">
    <property type="entry name" value="T2SS/T4SS_dom"/>
</dbReference>
<evidence type="ECO:0000259" key="2">
    <source>
        <dbReference type="Pfam" id="PF00437"/>
    </source>
</evidence>
<organism evidence="3 4">
    <name type="scientific">Candidatus Gottesmanbacteria bacterium RIFCSPHIGHO2_02_FULL_39_11</name>
    <dbReference type="NCBI Taxonomy" id="1798382"/>
    <lineage>
        <taxon>Bacteria</taxon>
        <taxon>Candidatus Gottesmaniibacteriota</taxon>
    </lineage>
</organism>
<dbReference type="Pfam" id="PF00437">
    <property type="entry name" value="T2SSE"/>
    <property type="match status" value="1"/>
</dbReference>
<dbReference type="InterPro" id="IPR027417">
    <property type="entry name" value="P-loop_NTPase"/>
</dbReference>
<dbReference type="STRING" id="1798382.A3D77_02705"/>
<dbReference type="Gene3D" id="3.40.50.300">
    <property type="entry name" value="P-loop containing nucleotide triphosphate hydrolases"/>
    <property type="match status" value="1"/>
</dbReference>
<feature type="domain" description="Bacterial type II secretion system protein E" evidence="2">
    <location>
        <begin position="120"/>
        <end position="278"/>
    </location>
</feature>